<keyword evidence="4 11" id="KW-0418">Kinase</keyword>
<feature type="domain" description="Protein kinase" evidence="9">
    <location>
        <begin position="21"/>
        <end position="279"/>
    </location>
</feature>
<dbReference type="PANTHER" id="PTHR24355:SF30">
    <property type="entry name" value="SERINE_THREONINE-PROTEIN KINASE 32B ISOFORM X1"/>
    <property type="match status" value="1"/>
</dbReference>
<dbReference type="SMART" id="SM00220">
    <property type="entry name" value="S_TKc"/>
    <property type="match status" value="1"/>
</dbReference>
<keyword evidence="5 6" id="KW-0067">ATP-binding</keyword>
<accession>A0A165JN49</accession>
<dbReference type="Gene3D" id="3.30.200.20">
    <property type="entry name" value="Phosphorylase Kinase, domain 1"/>
    <property type="match status" value="1"/>
</dbReference>
<dbReference type="GO" id="GO:0004703">
    <property type="term" value="F:G protein-coupled receptor kinase activity"/>
    <property type="evidence" value="ECO:0007669"/>
    <property type="project" value="TreeGrafter"/>
</dbReference>
<dbReference type="PROSITE" id="PS00107">
    <property type="entry name" value="PROTEIN_KINASE_ATP"/>
    <property type="match status" value="1"/>
</dbReference>
<evidence type="ECO:0000256" key="8">
    <source>
        <dbReference type="SAM" id="MobiDB-lite"/>
    </source>
</evidence>
<evidence type="ECO:0000259" key="10">
    <source>
        <dbReference type="PROSITE" id="PS51285"/>
    </source>
</evidence>
<dbReference type="CDD" id="cd05578">
    <property type="entry name" value="STKc_Yank1"/>
    <property type="match status" value="1"/>
</dbReference>
<dbReference type="InterPro" id="IPR011009">
    <property type="entry name" value="Kinase-like_dom_sf"/>
</dbReference>
<reference evidence="11 12" key="1">
    <citation type="journal article" date="2016" name="Mol. Biol. Evol.">
        <title>Comparative Genomics of Early-Diverging Mushroom-Forming Fungi Provides Insights into the Origins of Lignocellulose Decay Capabilities.</title>
        <authorList>
            <person name="Nagy L.G."/>
            <person name="Riley R."/>
            <person name="Tritt A."/>
            <person name="Adam C."/>
            <person name="Daum C."/>
            <person name="Floudas D."/>
            <person name="Sun H."/>
            <person name="Yadav J.S."/>
            <person name="Pangilinan J."/>
            <person name="Larsson K.H."/>
            <person name="Matsuura K."/>
            <person name="Barry K."/>
            <person name="Labutti K."/>
            <person name="Kuo R."/>
            <person name="Ohm R.A."/>
            <person name="Bhattacharya S.S."/>
            <person name="Shirouzu T."/>
            <person name="Yoshinaga Y."/>
            <person name="Martin F.M."/>
            <person name="Grigoriev I.V."/>
            <person name="Hibbett D.S."/>
        </authorList>
    </citation>
    <scope>NUCLEOTIDE SEQUENCE [LARGE SCALE GENOMIC DNA]</scope>
    <source>
        <strain evidence="11 12">HHB12029</strain>
    </source>
</reference>
<keyword evidence="3 6" id="KW-0547">Nucleotide-binding</keyword>
<evidence type="ECO:0000256" key="1">
    <source>
        <dbReference type="ARBA" id="ARBA00022527"/>
    </source>
</evidence>
<evidence type="ECO:0000256" key="5">
    <source>
        <dbReference type="ARBA" id="ARBA00022840"/>
    </source>
</evidence>
<sequence length="463" mass="52460">MGNCFSGKPIDFDGEPTLFHFSLLRNIGKGAFGKVRVVRHKKTQETYALKYIDKKKCVKMKAVPNIIQERRLLEEIDHAFIVNLRYAFQDDENCFFVIDLMLGGDLRFHLERSGKLPEPAVRFWTAELGSAIAYLHAHRIVHRDLKPDNILLDAAGHAHLTDFNIAVHVPSSGNLTGVAGSMAYMAPEVLARRPYGAAVDWWSLGVCVYELLVGRRPFRGQSNEELRSAISAGVHANLWSGHDEIRADARDAITKFLDKTPANRLGARGADDVRRHAWFNQLDWGVLERKQLQSPWVPDPNKANFDATYDLEELLLEDNPLRARERKVQDVNNLSQEMRQLEEQFTSYDFMSMNRRSYYPQNQIVSSVTGASTVSRQASPEPAGAGGSSVPMQDMYTDRGPSTELYRPRSRSRDGRPSGEAFIRRPSGEYQDVPPALRKPSGEEQAAYAQLQLQQQQWQQGYR</sequence>
<keyword evidence="2" id="KW-0808">Transferase</keyword>
<evidence type="ECO:0000313" key="12">
    <source>
        <dbReference type="Proteomes" id="UP000077266"/>
    </source>
</evidence>
<dbReference type="EMBL" id="KV425963">
    <property type="protein sequence ID" value="KZV95091.1"/>
    <property type="molecule type" value="Genomic_DNA"/>
</dbReference>
<feature type="compositionally biased region" description="Basic and acidic residues" evidence="8">
    <location>
        <begin position="411"/>
        <end position="427"/>
    </location>
</feature>
<evidence type="ECO:0000256" key="3">
    <source>
        <dbReference type="ARBA" id="ARBA00022741"/>
    </source>
</evidence>
<organism evidence="11 12">
    <name type="scientific">Exidia glandulosa HHB12029</name>
    <dbReference type="NCBI Taxonomy" id="1314781"/>
    <lineage>
        <taxon>Eukaryota</taxon>
        <taxon>Fungi</taxon>
        <taxon>Dikarya</taxon>
        <taxon>Basidiomycota</taxon>
        <taxon>Agaricomycotina</taxon>
        <taxon>Agaricomycetes</taxon>
        <taxon>Auriculariales</taxon>
        <taxon>Exidiaceae</taxon>
        <taxon>Exidia</taxon>
    </lineage>
</organism>
<dbReference type="OrthoDB" id="354826at2759"/>
<dbReference type="Pfam" id="PF00069">
    <property type="entry name" value="Pkinase"/>
    <property type="match status" value="1"/>
</dbReference>
<evidence type="ECO:0000259" key="9">
    <source>
        <dbReference type="PROSITE" id="PS50011"/>
    </source>
</evidence>
<dbReference type="Proteomes" id="UP000077266">
    <property type="component" value="Unassembled WGS sequence"/>
</dbReference>
<feature type="region of interest" description="Disordered" evidence="8">
    <location>
        <begin position="370"/>
        <end position="447"/>
    </location>
</feature>
<dbReference type="GO" id="GO:0005524">
    <property type="term" value="F:ATP binding"/>
    <property type="evidence" value="ECO:0007669"/>
    <property type="project" value="UniProtKB-UniRule"/>
</dbReference>
<evidence type="ECO:0000256" key="4">
    <source>
        <dbReference type="ARBA" id="ARBA00022777"/>
    </source>
</evidence>
<feature type="binding site" evidence="6">
    <location>
        <position position="50"/>
    </location>
    <ligand>
        <name>ATP</name>
        <dbReference type="ChEBI" id="CHEBI:30616"/>
    </ligand>
</feature>
<evidence type="ECO:0000256" key="7">
    <source>
        <dbReference type="RuleBase" id="RU000304"/>
    </source>
</evidence>
<dbReference type="SUPFAM" id="SSF56112">
    <property type="entry name" value="Protein kinase-like (PK-like)"/>
    <property type="match status" value="1"/>
</dbReference>
<dbReference type="PANTHER" id="PTHR24355">
    <property type="entry name" value="G PROTEIN-COUPLED RECEPTOR KINASE/RIBOSOMAL PROTEIN S6 KINASE"/>
    <property type="match status" value="1"/>
</dbReference>
<feature type="domain" description="AGC-kinase C-terminal" evidence="10">
    <location>
        <begin position="280"/>
        <end position="360"/>
    </location>
</feature>
<dbReference type="InParanoid" id="A0A165JN49"/>
<gene>
    <name evidence="11" type="ORF">EXIGLDRAFT_672531</name>
</gene>
<keyword evidence="12" id="KW-1185">Reference proteome</keyword>
<dbReference type="InterPro" id="IPR000961">
    <property type="entry name" value="AGC-kinase_C"/>
</dbReference>
<proteinExistence type="inferred from homology"/>
<dbReference type="PROSITE" id="PS50011">
    <property type="entry name" value="PROTEIN_KINASE_DOM"/>
    <property type="match status" value="1"/>
</dbReference>
<dbReference type="AlphaFoldDB" id="A0A165JN49"/>
<dbReference type="GO" id="GO:0007186">
    <property type="term" value="P:G protein-coupled receptor signaling pathway"/>
    <property type="evidence" value="ECO:0007669"/>
    <property type="project" value="TreeGrafter"/>
</dbReference>
<evidence type="ECO:0000256" key="2">
    <source>
        <dbReference type="ARBA" id="ARBA00022679"/>
    </source>
</evidence>
<dbReference type="GO" id="GO:0009966">
    <property type="term" value="P:regulation of signal transduction"/>
    <property type="evidence" value="ECO:0007669"/>
    <property type="project" value="TreeGrafter"/>
</dbReference>
<dbReference type="InterPro" id="IPR000719">
    <property type="entry name" value="Prot_kinase_dom"/>
</dbReference>
<keyword evidence="1 7" id="KW-0723">Serine/threonine-protein kinase</keyword>
<dbReference type="PROSITE" id="PS00108">
    <property type="entry name" value="PROTEIN_KINASE_ST"/>
    <property type="match status" value="1"/>
</dbReference>
<dbReference type="Gene3D" id="1.10.510.10">
    <property type="entry name" value="Transferase(Phosphotransferase) domain 1"/>
    <property type="match status" value="1"/>
</dbReference>
<dbReference type="FunFam" id="3.30.200.20:FF:000354">
    <property type="entry name" value="AGC/YANK protein kinase"/>
    <property type="match status" value="1"/>
</dbReference>
<dbReference type="STRING" id="1314781.A0A165JN49"/>
<comment type="similarity">
    <text evidence="7">Belongs to the protein kinase superfamily.</text>
</comment>
<dbReference type="GO" id="GO:0001664">
    <property type="term" value="F:G protein-coupled receptor binding"/>
    <property type="evidence" value="ECO:0007669"/>
    <property type="project" value="TreeGrafter"/>
</dbReference>
<dbReference type="InterPro" id="IPR008271">
    <property type="entry name" value="Ser/Thr_kinase_AS"/>
</dbReference>
<dbReference type="InterPro" id="IPR017441">
    <property type="entry name" value="Protein_kinase_ATP_BS"/>
</dbReference>
<evidence type="ECO:0000313" key="11">
    <source>
        <dbReference type="EMBL" id="KZV95091.1"/>
    </source>
</evidence>
<evidence type="ECO:0000256" key="6">
    <source>
        <dbReference type="PROSITE-ProRule" id="PRU10141"/>
    </source>
</evidence>
<name>A0A165JN49_EXIGL</name>
<dbReference type="PROSITE" id="PS51285">
    <property type="entry name" value="AGC_KINASE_CTER"/>
    <property type="match status" value="1"/>
</dbReference>
<protein>
    <submittedName>
        <fullName evidence="11">Kinase-like protein</fullName>
    </submittedName>
</protein>